<dbReference type="Pfam" id="PF13829">
    <property type="entry name" value="DUF4191"/>
    <property type="match status" value="1"/>
</dbReference>
<feature type="transmembrane region" description="Helical" evidence="2">
    <location>
        <begin position="45"/>
        <end position="65"/>
    </location>
</feature>
<dbReference type="AlphaFoldDB" id="A0A5C5U0Q4"/>
<keyword evidence="4" id="KW-1185">Reference proteome</keyword>
<evidence type="ECO:0000256" key="1">
    <source>
        <dbReference type="SAM" id="MobiDB-lite"/>
    </source>
</evidence>
<proteinExistence type="predicted"/>
<evidence type="ECO:0000256" key="2">
    <source>
        <dbReference type="SAM" id="Phobius"/>
    </source>
</evidence>
<keyword evidence="2" id="KW-0472">Membrane</keyword>
<dbReference type="InterPro" id="IPR025445">
    <property type="entry name" value="DUF4191"/>
</dbReference>
<evidence type="ECO:0000313" key="4">
    <source>
        <dbReference type="Proteomes" id="UP000320791"/>
    </source>
</evidence>
<feature type="region of interest" description="Disordered" evidence="1">
    <location>
        <begin position="222"/>
        <end position="258"/>
    </location>
</feature>
<name>A0A5C5U0Q4_9CORY</name>
<dbReference type="EMBL" id="VOHM01000033">
    <property type="protein sequence ID" value="TWT19467.1"/>
    <property type="molecule type" value="Genomic_DNA"/>
</dbReference>
<keyword evidence="2" id="KW-0812">Transmembrane</keyword>
<protein>
    <submittedName>
        <fullName evidence="3">DUF4191 domain-containing protein</fullName>
    </submittedName>
</protein>
<keyword evidence="2" id="KW-1133">Transmembrane helix</keyword>
<gene>
    <name evidence="3" type="ORF">FRX94_11560</name>
</gene>
<accession>A0A5C5U0Q4</accession>
<dbReference type="RefSeq" id="WP_146325499.1">
    <property type="nucleotide sequence ID" value="NZ_BAABLR010000061.1"/>
</dbReference>
<evidence type="ECO:0000313" key="3">
    <source>
        <dbReference type="EMBL" id="TWT19467.1"/>
    </source>
</evidence>
<organism evidence="3 4">
    <name type="scientific">Corynebacterium canis</name>
    <dbReference type="NCBI Taxonomy" id="679663"/>
    <lineage>
        <taxon>Bacteria</taxon>
        <taxon>Bacillati</taxon>
        <taxon>Actinomycetota</taxon>
        <taxon>Actinomycetes</taxon>
        <taxon>Mycobacteriales</taxon>
        <taxon>Corynebacteriaceae</taxon>
        <taxon>Corynebacterium</taxon>
    </lineage>
</organism>
<reference evidence="3 4" key="1">
    <citation type="submission" date="2019-08" db="EMBL/GenBank/DDBJ databases">
        <authorList>
            <person name="Lei W."/>
        </authorList>
    </citation>
    <scope>NUCLEOTIDE SEQUENCE [LARGE SCALE GENOMIC DNA]</scope>
    <source>
        <strain evidence="3 4">CCUG 58627</strain>
    </source>
</reference>
<dbReference type="Proteomes" id="UP000320791">
    <property type="component" value="Unassembled WGS sequence"/>
</dbReference>
<feature type="transmembrane region" description="Helical" evidence="2">
    <location>
        <begin position="71"/>
        <end position="90"/>
    </location>
</feature>
<sequence length="258" mass="29124">MADARKQRDQSAQKKGFRARLAQFKQNWSQLWQAFQIQRKQDKKLVPLLLLTIIGIAFAFFLLGLLWGGQWYMLFVGILFGLTAALYLFTRRVENSVYDKASGQPGAAGWALENLRNGVGMVWKTKTAVAATTQMDAVHRVVGVCGIVLVGEGEMHRVRPLMTQQKKRLQRVAGTAPIYEIYVGEEEGQVRIRNLQRELMKLPRNMKKDEVYALAARVDSIDSRSAQHPGLPKGPIPKGARVSGMNRRARRAADRKKH</sequence>
<feature type="compositionally biased region" description="Basic residues" evidence="1">
    <location>
        <begin position="247"/>
        <end position="258"/>
    </location>
</feature>
<comment type="caution">
    <text evidence="3">The sequence shown here is derived from an EMBL/GenBank/DDBJ whole genome shotgun (WGS) entry which is preliminary data.</text>
</comment>
<dbReference type="OrthoDB" id="8479889at2"/>